<keyword evidence="1 5" id="KW-0328">Glycosyltransferase</keyword>
<dbReference type="GO" id="GO:0071555">
    <property type="term" value="P:cell wall organization"/>
    <property type="evidence" value="ECO:0007669"/>
    <property type="project" value="UniProtKB-KW"/>
</dbReference>
<dbReference type="PANTHER" id="PTHR34136:SF1">
    <property type="entry name" value="UDP-N-ACETYL-D-MANNOSAMINURONIC ACID TRANSFERASE"/>
    <property type="match status" value="1"/>
</dbReference>
<keyword evidence="2 5" id="KW-0808">Transferase</keyword>
<dbReference type="PANTHER" id="PTHR34136">
    <property type="match status" value="1"/>
</dbReference>
<dbReference type="NCBIfam" id="TIGR00696">
    <property type="entry name" value="wecG_tagA_cpsF"/>
    <property type="match status" value="1"/>
</dbReference>
<keyword evidence="3 5" id="KW-0777">Teichoic acid biosynthesis</keyword>
<dbReference type="EC" id="2.4.1.187" evidence="5"/>
<reference evidence="6" key="1">
    <citation type="journal article" date="2022" name="J Environ Chem Eng">
        <title>Biodegradation of petroleum oil using a constructed nonpathogenic and heavy metal-tolerant bacterial consortium isolated from marine sponges.</title>
        <authorList>
            <person name="Dechsakulwatana C."/>
            <person name="Rungsihiranrut A."/>
            <person name="Muangchinda C."/>
            <person name="Ningthoujam R."/>
            <person name="Klankeo P."/>
            <person name="Pinyakong O."/>
        </authorList>
    </citation>
    <scope>NUCLEOTIDE SEQUENCE</scope>
    <source>
        <strain evidence="6">TL01-2</strain>
    </source>
</reference>
<dbReference type="InterPro" id="IPR034714">
    <property type="entry name" value="TagA_TarA"/>
</dbReference>
<evidence type="ECO:0000313" key="7">
    <source>
        <dbReference type="Proteomes" id="UP001269400"/>
    </source>
</evidence>
<dbReference type="EMBL" id="JAPTGD010000004">
    <property type="protein sequence ID" value="MDU9694882.1"/>
    <property type="molecule type" value="Genomic_DNA"/>
</dbReference>
<evidence type="ECO:0000313" key="6">
    <source>
        <dbReference type="EMBL" id="MDU9694882.1"/>
    </source>
</evidence>
<dbReference type="RefSeq" id="WP_115655072.1">
    <property type="nucleotide sequence ID" value="NZ_JACLCE010000010.1"/>
</dbReference>
<protein>
    <recommendedName>
        <fullName evidence="5">N-acetylglucosaminyldiphosphoundecaprenol N-acetyl-beta-D-mannosaminyltransferase</fullName>
        <ecNumber evidence="5">2.4.1.187</ecNumber>
    </recommendedName>
    <alternativeName>
        <fullName evidence="5">N-acetylmannosaminyltransferase</fullName>
    </alternativeName>
    <alternativeName>
        <fullName evidence="5">UDP-N-acetylmannosamine transferase</fullName>
    </alternativeName>
    <alternativeName>
        <fullName evidence="5">UDP-N-acetylmannosamine:N-acetylglucosaminyl pyrophosphorylundecaprenol N-acetylmannosaminyltransferase</fullName>
    </alternativeName>
</protein>
<dbReference type="HAMAP" id="MF_02070">
    <property type="entry name" value="TagA_TarA"/>
    <property type="match status" value="1"/>
</dbReference>
<evidence type="ECO:0000256" key="3">
    <source>
        <dbReference type="ARBA" id="ARBA00022944"/>
    </source>
</evidence>
<evidence type="ECO:0000256" key="2">
    <source>
        <dbReference type="ARBA" id="ARBA00022679"/>
    </source>
</evidence>
<evidence type="ECO:0000256" key="5">
    <source>
        <dbReference type="HAMAP-Rule" id="MF_02070"/>
    </source>
</evidence>
<dbReference type="GO" id="GO:0019350">
    <property type="term" value="P:teichoic acid biosynthetic process"/>
    <property type="evidence" value="ECO:0007669"/>
    <property type="project" value="UniProtKB-UniRule"/>
</dbReference>
<dbReference type="InterPro" id="IPR004629">
    <property type="entry name" value="WecG_TagA_CpsF"/>
</dbReference>
<dbReference type="Proteomes" id="UP001269400">
    <property type="component" value="Unassembled WGS sequence"/>
</dbReference>
<reference evidence="6" key="2">
    <citation type="submission" date="2022-12" db="EMBL/GenBank/DDBJ databases">
        <authorList>
            <person name="Dechsakulwatana C."/>
            <person name="Rungsihiranrut A."/>
            <person name="Muangchinda C."/>
            <person name="Ningthoujam R."/>
            <person name="Klankeo P."/>
            <person name="Pinyakong O."/>
        </authorList>
    </citation>
    <scope>NUCLEOTIDE SEQUENCE</scope>
    <source>
        <strain evidence="6">TL01-2</strain>
    </source>
</reference>
<organism evidence="6 7">
    <name type="scientific">Priestia aryabhattai</name>
    <name type="common">Bacillus aryabhattai</name>
    <dbReference type="NCBI Taxonomy" id="412384"/>
    <lineage>
        <taxon>Bacteria</taxon>
        <taxon>Bacillati</taxon>
        <taxon>Bacillota</taxon>
        <taxon>Bacilli</taxon>
        <taxon>Bacillales</taxon>
        <taxon>Bacillaceae</taxon>
        <taxon>Priestia</taxon>
    </lineage>
</organism>
<gene>
    <name evidence="6" type="ORF">O0Q50_27190</name>
</gene>
<sequence length="235" mass="26516">MKENILGIDVCSDTYDELAAKLLQDIDKGRKSFIVAINPEKIMKAQEDRELKSLLNQATYQIPDGIGVILASKLKKGRIRERVTGIDMMLKLCQEATNNGKKIFLYGAKPGIADEAKAKLEEMFPGILIVGTLNGYEKNEEVIERTINDSGAEIVFVALGSPAQENWIIAHKEKLNPSVYQGVGGSFDVISGRLNRAPAVFQKFGLEWLYRLLKEPWRWKRQLELPRFLLRVLRG</sequence>
<accession>A0AAX6NG95</accession>
<dbReference type="Pfam" id="PF03808">
    <property type="entry name" value="Glyco_tran_WecG"/>
    <property type="match status" value="1"/>
</dbReference>
<comment type="similarity">
    <text evidence="5">Belongs to the glycosyltransferase 26 family. TagA/TarA subfamily.</text>
</comment>
<comment type="function">
    <text evidence="5">Catalyzes the conversion of GlcNAc-PP-undecaprenol into ManNAc-GlcNAc-PP-undecaprenol, the first committed lipid intermediate in the de novo synthesis of teichoic acid.</text>
</comment>
<evidence type="ECO:0000256" key="1">
    <source>
        <dbReference type="ARBA" id="ARBA00022676"/>
    </source>
</evidence>
<name>A0AAX6NG95_PRIAR</name>
<dbReference type="AlphaFoldDB" id="A0AAX6NG95"/>
<comment type="caution">
    <text evidence="6">The sequence shown here is derived from an EMBL/GenBank/DDBJ whole genome shotgun (WGS) entry which is preliminary data.</text>
</comment>
<proteinExistence type="inferred from homology"/>
<keyword evidence="4 5" id="KW-0961">Cell wall biogenesis/degradation</keyword>
<comment type="catalytic activity">
    <reaction evidence="5">
        <text>UDP-N-acetyl-alpha-D-mannosamine + N-acetyl-alpha-D-glucosaminyl-di-trans,octa-cis-undecaprenyl diphosphate = N-acetyl-beta-D-mannosaminyl-(1-&gt;4)-N-acetyl-alpha-D-glucosaminyl di-trans,octa-cis-undecaprenyl diphosphate + UDP + H(+)</text>
        <dbReference type="Rhea" id="RHEA:16053"/>
        <dbReference type="ChEBI" id="CHEBI:15378"/>
        <dbReference type="ChEBI" id="CHEBI:58223"/>
        <dbReference type="ChEBI" id="CHEBI:62959"/>
        <dbReference type="ChEBI" id="CHEBI:68623"/>
        <dbReference type="ChEBI" id="CHEBI:132210"/>
        <dbReference type="EC" id="2.4.1.187"/>
    </reaction>
</comment>
<dbReference type="GO" id="GO:0047244">
    <property type="term" value="F:N-acetylglucosaminyldiphosphoundecaprenol N-acetyl-beta-D-mannosaminyltransferase activity"/>
    <property type="evidence" value="ECO:0007669"/>
    <property type="project" value="UniProtKB-UniRule"/>
</dbReference>
<evidence type="ECO:0000256" key="4">
    <source>
        <dbReference type="ARBA" id="ARBA00023316"/>
    </source>
</evidence>
<dbReference type="CDD" id="cd06533">
    <property type="entry name" value="Glyco_transf_WecG_TagA"/>
    <property type="match status" value="1"/>
</dbReference>
<comment type="pathway">
    <text evidence="5">Cell wall biogenesis; teichoic acid biosynthesis.</text>
</comment>